<dbReference type="EMBL" id="JAAEAA010000012">
    <property type="protein sequence ID" value="NDK56372.1"/>
    <property type="molecule type" value="Genomic_DNA"/>
</dbReference>
<protein>
    <submittedName>
        <fullName evidence="1">DUF4279 domain-containing protein</fullName>
    </submittedName>
</protein>
<name>A0A6B2H9X8_9BACT</name>
<dbReference type="RefSeq" id="WP_162346432.1">
    <property type="nucleotide sequence ID" value="NZ_JAAEAA010000012.1"/>
</dbReference>
<dbReference type="Proteomes" id="UP000478546">
    <property type="component" value="Unassembled WGS sequence"/>
</dbReference>
<gene>
    <name evidence="1" type="ORF">GWO68_10615</name>
</gene>
<reference evidence="1 2" key="1">
    <citation type="submission" date="2020-01" db="EMBL/GenBank/DDBJ databases">
        <authorList>
            <person name="Kim M.K."/>
        </authorList>
    </citation>
    <scope>NUCLEOTIDE SEQUENCE [LARGE SCALE GENOMIC DNA]</scope>
    <source>
        <strain evidence="1 2">BT213</strain>
    </source>
</reference>
<organism evidence="1 2">
    <name type="scientific">Pontibacter fetidus</name>
    <dbReference type="NCBI Taxonomy" id="2700082"/>
    <lineage>
        <taxon>Bacteria</taxon>
        <taxon>Pseudomonadati</taxon>
        <taxon>Bacteroidota</taxon>
        <taxon>Cytophagia</taxon>
        <taxon>Cytophagales</taxon>
        <taxon>Hymenobacteraceae</taxon>
        <taxon>Pontibacter</taxon>
    </lineage>
</organism>
<comment type="caution">
    <text evidence="1">The sequence shown here is derived from an EMBL/GenBank/DDBJ whole genome shotgun (WGS) entry which is preliminary data.</text>
</comment>
<keyword evidence="2" id="KW-1185">Reference proteome</keyword>
<sequence>MNKTLSKSYVYFALHGDDFEPNEVTKELGIEPTDSWKKGDKGQYIANQKYACWKWSTEKGKEAIFIDNLVDEVVEKLRDKVEIINKLKDKYQLSSVLEIVMYIDVNPEVSTPALGHNLKTIEFLYQTQTVTDVDIYRYDSAETEE</sequence>
<dbReference type="InterPro" id="IPR025459">
    <property type="entry name" value="DUF4279"/>
</dbReference>
<evidence type="ECO:0000313" key="1">
    <source>
        <dbReference type="EMBL" id="NDK56372.1"/>
    </source>
</evidence>
<accession>A0A6B2H9X8</accession>
<dbReference type="Pfam" id="PF14106">
    <property type="entry name" value="DUF4279"/>
    <property type="match status" value="1"/>
</dbReference>
<evidence type="ECO:0000313" key="2">
    <source>
        <dbReference type="Proteomes" id="UP000478546"/>
    </source>
</evidence>
<dbReference type="AlphaFoldDB" id="A0A6B2H9X8"/>
<proteinExistence type="predicted"/>